<dbReference type="EMBL" id="AK005708">
    <property type="protein sequence ID" value="BAC25121.1"/>
    <property type="molecule type" value="mRNA"/>
</dbReference>
<keyword evidence="1" id="KW-0732">Signal</keyword>
<reference evidence="2" key="6">
    <citation type="journal article" date="2002" name="Nature">
        <title>Analysis of the mouse transcriptome based on functional annotation of 60,770 full-length cDNAs.</title>
        <authorList>
            <consortium name="The FANTOM Consortium and the RIKEN Genome Exploration Research Group Phase I and II Team"/>
        </authorList>
    </citation>
    <scope>NUCLEOTIDE SEQUENCE</scope>
    <source>
        <strain evidence="2">C57BL/6J</strain>
        <tissue evidence="2">Testis</tissue>
    </source>
</reference>
<organism evidence="2">
    <name type="scientific">Mus musculus</name>
    <name type="common">Mouse</name>
    <dbReference type="NCBI Taxonomy" id="10090"/>
    <lineage>
        <taxon>Eukaryota</taxon>
        <taxon>Metazoa</taxon>
        <taxon>Chordata</taxon>
        <taxon>Craniata</taxon>
        <taxon>Vertebrata</taxon>
        <taxon>Euteleostomi</taxon>
        <taxon>Mammalia</taxon>
        <taxon>Eutheria</taxon>
        <taxon>Euarchontoglires</taxon>
        <taxon>Glires</taxon>
        <taxon>Rodentia</taxon>
        <taxon>Myomorpha</taxon>
        <taxon>Muroidea</taxon>
        <taxon>Muridae</taxon>
        <taxon>Murinae</taxon>
        <taxon>Mus</taxon>
        <taxon>Mus</taxon>
    </lineage>
</organism>
<reference evidence="2" key="4">
    <citation type="submission" date="2000-07" db="EMBL/GenBank/DDBJ databases">
        <authorList>
            <person name="Adachi J."/>
            <person name="Aizawa K."/>
            <person name="Akahira S."/>
            <person name="Akimura T."/>
            <person name="Arai A."/>
            <person name="Aono H."/>
            <person name="Arakawa T."/>
            <person name="Bono H."/>
            <person name="Carninci P."/>
            <person name="Fukuda S."/>
            <person name="Fukunishi Y."/>
            <person name="Furuno M."/>
            <person name="Hanagaki T."/>
            <person name="Hara A."/>
            <person name="Hayatsu N."/>
            <person name="Hiramoto K."/>
            <person name="Hiraoka T."/>
            <person name="Hori F."/>
            <person name="Imotani K."/>
            <person name="Ishii Y."/>
            <person name="Itoh M."/>
            <person name="Izawa M."/>
            <person name="Kasukawa T."/>
            <person name="Kato H."/>
            <person name="Kawai J."/>
            <person name="Kojima Y."/>
            <person name="Konno H."/>
            <person name="Kouda M."/>
            <person name="Koya S."/>
            <person name="Kurihara C."/>
            <person name="Matsuyama T."/>
            <person name="Miyazaki A."/>
            <person name="Nishi K."/>
            <person name="Nomura K."/>
            <person name="Numazaki R."/>
            <person name="Ohno M."/>
            <person name="Okazaki Y."/>
            <person name="Okido T."/>
            <person name="Owa C."/>
            <person name="Saito H."/>
            <person name="Saito R."/>
            <person name="Sakai C."/>
            <person name="Sakai K."/>
            <person name="Sano H."/>
            <person name="Sasaki D."/>
            <person name="Shibata K."/>
            <person name="Shibata Y."/>
            <person name="Shinagawa A."/>
            <person name="Shiraki T."/>
            <person name="Sogabe Y."/>
            <person name="Suzuki H."/>
            <person name="Tagami M."/>
            <person name="Tagawa A."/>
            <person name="Takahashi F."/>
            <person name="Tanaka T."/>
            <person name="Tejima Y."/>
            <person name="Toya T."/>
            <person name="Yamamura T."/>
            <person name="Yasunishi A."/>
            <person name="Yoshida K."/>
            <person name="Yoshino M."/>
            <person name="Muramatsu M."/>
            <person name="Hayashizaki Y."/>
        </authorList>
    </citation>
    <scope>NUCLEOTIDE SEQUENCE</scope>
    <source>
        <strain evidence="2">C57BL/6J</strain>
        <tissue evidence="2">Testis</tissue>
    </source>
</reference>
<accession>Q8CF45</accession>
<reference evidence="2" key="1">
    <citation type="journal article" date="1999" name="Methods Enzymol.">
        <title>High-efficiency full-length cDNA cloning.</title>
        <authorList>
            <person name="Carninci P."/>
            <person name="Hayashizaki Y."/>
        </authorList>
    </citation>
    <scope>NUCLEOTIDE SEQUENCE</scope>
    <source>
        <strain evidence="2">C57BL/6J</strain>
        <tissue evidence="2">Testis</tissue>
    </source>
</reference>
<name>Q8CF45_MOUSE</name>
<gene>
    <name evidence="3" type="primary">Cox8c</name>
</gene>
<sequence length="109" mass="11890">LVVSGLLCLSGPFLTCDVSPAATLLFAPPPPCSPVLEAWPPRPPQPLRKPTKKNPVAHGISCWDCRVFYDLLHPSCICAKQSEVFQRRVDTGCPGAARHGSFKWEKVPV</sequence>
<dbReference type="AGR" id="MGI:1922733"/>
<evidence type="ECO:0000256" key="1">
    <source>
        <dbReference type="SAM" id="SignalP"/>
    </source>
</evidence>
<dbReference type="AlphaFoldDB" id="Q8CF45"/>
<protein>
    <submittedName>
        <fullName evidence="2">Uncharacterized protein</fullName>
    </submittedName>
</protein>
<reference evidence="2" key="2">
    <citation type="journal article" date="2000" name="Genome Res.">
        <title>Normalization and subtraction of cap-trapper-selected cDNAs to prepare full-length cDNA libraries for rapid discovery of new genes.</title>
        <authorList>
            <person name="Carninci P."/>
            <person name="Shibata Y."/>
            <person name="Hayatsu N."/>
            <person name="Sugahara Y."/>
            <person name="Shibata K."/>
            <person name="Itoh M."/>
            <person name="Konno H."/>
            <person name="Okazaki Y."/>
            <person name="Muramatsu M."/>
            <person name="Hayashizaki Y."/>
        </authorList>
    </citation>
    <scope>NUCLEOTIDE SEQUENCE</scope>
    <source>
        <strain evidence="2">C57BL/6J</strain>
        <tissue evidence="2">Testis</tissue>
    </source>
</reference>
<feature type="signal peptide" evidence="1">
    <location>
        <begin position="1"/>
        <end position="15"/>
    </location>
</feature>
<proteinExistence type="evidence at transcript level"/>
<reference evidence="2" key="7">
    <citation type="journal article" date="2005" name="Science">
        <title>The Transcriptional Landscape of the Mammalian Genome.</title>
        <authorList>
            <consortium name="The FANTOM Consortium"/>
            <consortium name="Riken Genome Exploration Research Group and Genome Science Group (Genome Network Project Core Group)"/>
        </authorList>
    </citation>
    <scope>NUCLEOTIDE SEQUENCE</scope>
    <source>
        <strain evidence="2">C57BL/6J</strain>
        <tissue evidence="2">Testis</tissue>
    </source>
</reference>
<dbReference type="OrthoDB" id="9623219at2759"/>
<reference evidence="2" key="3">
    <citation type="journal article" date="2000" name="Genome Res.">
        <title>RIKEN integrated sequence analysis (RISA) system--384-format sequencing pipeline with 384 multicapillary sequencer.</title>
        <authorList>
            <person name="Shibata K."/>
            <person name="Itoh M."/>
            <person name="Aizawa K."/>
            <person name="Nagaoka S."/>
            <person name="Sasaki N."/>
            <person name="Carninci P."/>
            <person name="Konno H."/>
            <person name="Akiyama J."/>
            <person name="Nishi K."/>
            <person name="Kitsunai T."/>
            <person name="Tashiro H."/>
            <person name="Itoh M."/>
            <person name="Sumi N."/>
            <person name="Ishii Y."/>
            <person name="Nakamura S."/>
            <person name="Hazama M."/>
            <person name="Nishine T."/>
            <person name="Harada A."/>
            <person name="Yamamoto R."/>
            <person name="Matsumoto H."/>
            <person name="Sakaguchi S."/>
            <person name="Ikegami T."/>
            <person name="Kashiwagi K."/>
            <person name="Fujiwake S."/>
            <person name="Inoue K."/>
            <person name="Togawa Y."/>
            <person name="Izawa M."/>
            <person name="Ohara E."/>
            <person name="Watahiki M."/>
            <person name="Yoneda Y."/>
            <person name="Ishikawa T."/>
            <person name="Ozawa K."/>
            <person name="Tanaka T."/>
            <person name="Matsuura S."/>
            <person name="Kawai J."/>
            <person name="Okazaki Y."/>
            <person name="Muramatsu M."/>
            <person name="Inoue Y."/>
            <person name="Kira A."/>
            <person name="Hayashizaki Y."/>
        </authorList>
    </citation>
    <scope>NUCLEOTIDE SEQUENCE</scope>
    <source>
        <strain evidence="2">C57BL/6J</strain>
        <tissue evidence="2">Testis</tissue>
    </source>
</reference>
<feature type="non-terminal residue" evidence="2">
    <location>
        <position position="1"/>
    </location>
</feature>
<evidence type="ECO:0000313" key="2">
    <source>
        <dbReference type="EMBL" id="BAC25121.1"/>
    </source>
</evidence>
<reference evidence="2" key="5">
    <citation type="journal article" date="2001" name="Nature">
        <title>Functional annotation of a full-length mouse cDNA collection.</title>
        <authorList>
            <consortium name="The RIKEN Genome Exploration Research Group Phase II Team and the FANTOM Consortium"/>
        </authorList>
    </citation>
    <scope>NUCLEOTIDE SEQUENCE</scope>
    <source>
        <strain evidence="2">C57BL/6J</strain>
        <tissue evidence="2">Testis</tissue>
    </source>
</reference>
<feature type="chain" id="PRO_5013039797" evidence="1">
    <location>
        <begin position="16"/>
        <end position="109"/>
    </location>
</feature>
<dbReference type="MGI" id="MGI:1922733">
    <property type="gene designation" value="Cox8c"/>
</dbReference>
<reference evidence="2" key="8">
    <citation type="journal article" date="2005" name="Science">
        <title>Antisense Transcription in the Mammalian Transcriptome.</title>
        <authorList>
            <consortium name="RIKEN Genome Exploration Research Group and Genome Science Group (Genome Network Project Core Group) and the FANTOM Consortium"/>
        </authorList>
    </citation>
    <scope>NUCLEOTIDE SEQUENCE</scope>
    <source>
        <strain evidence="2">C57BL/6J</strain>
        <tissue evidence="2">Testis</tissue>
    </source>
</reference>
<evidence type="ECO:0000313" key="3">
    <source>
        <dbReference type="MGI" id="MGI:1922733"/>
    </source>
</evidence>